<accession>A0A9N8EFS6</accession>
<dbReference type="InterPro" id="IPR037523">
    <property type="entry name" value="VOC_core"/>
</dbReference>
<evidence type="ECO:0000313" key="5">
    <source>
        <dbReference type="EMBL" id="CAB9518446.1"/>
    </source>
</evidence>
<proteinExistence type="inferred from homology"/>
<evidence type="ECO:0000313" key="6">
    <source>
        <dbReference type="Proteomes" id="UP001153069"/>
    </source>
</evidence>
<keyword evidence="6" id="KW-1185">Reference proteome</keyword>
<evidence type="ECO:0000259" key="4">
    <source>
        <dbReference type="PROSITE" id="PS51819"/>
    </source>
</evidence>
<dbReference type="Pfam" id="PF19581">
    <property type="entry name" value="Glyoxalase_7"/>
    <property type="match status" value="1"/>
</dbReference>
<organism evidence="5 6">
    <name type="scientific">Seminavis robusta</name>
    <dbReference type="NCBI Taxonomy" id="568900"/>
    <lineage>
        <taxon>Eukaryota</taxon>
        <taxon>Sar</taxon>
        <taxon>Stramenopiles</taxon>
        <taxon>Ochrophyta</taxon>
        <taxon>Bacillariophyta</taxon>
        <taxon>Bacillariophyceae</taxon>
        <taxon>Bacillariophycidae</taxon>
        <taxon>Naviculales</taxon>
        <taxon>Naviculaceae</taxon>
        <taxon>Seminavis</taxon>
    </lineage>
</organism>
<feature type="domain" description="VOC" evidence="4">
    <location>
        <begin position="2"/>
        <end position="126"/>
    </location>
</feature>
<dbReference type="GO" id="GO:0046677">
    <property type="term" value="P:response to antibiotic"/>
    <property type="evidence" value="ECO:0007669"/>
    <property type="project" value="UniProtKB-KW"/>
</dbReference>
<protein>
    <recommendedName>
        <fullName evidence="2">Bleomycin resistance protein</fullName>
    </recommendedName>
</protein>
<dbReference type="AlphaFoldDB" id="A0A9N8EFS6"/>
<dbReference type="Gene3D" id="3.10.180.10">
    <property type="entry name" value="2,3-Dihydroxybiphenyl 1,2-Dioxygenase, domain 1"/>
    <property type="match status" value="1"/>
</dbReference>
<dbReference type="CDD" id="cd08349">
    <property type="entry name" value="BLMA_like"/>
    <property type="match status" value="1"/>
</dbReference>
<dbReference type="PROSITE" id="PS51819">
    <property type="entry name" value="VOC"/>
    <property type="match status" value="1"/>
</dbReference>
<evidence type="ECO:0000256" key="1">
    <source>
        <dbReference type="ARBA" id="ARBA00011051"/>
    </source>
</evidence>
<dbReference type="InterPro" id="IPR029068">
    <property type="entry name" value="Glyas_Bleomycin-R_OHBP_Dase"/>
</dbReference>
<evidence type="ECO:0000256" key="3">
    <source>
        <dbReference type="ARBA" id="ARBA00023251"/>
    </source>
</evidence>
<name>A0A9N8EFS6_9STRA</name>
<dbReference type="OrthoDB" id="4235865at2759"/>
<dbReference type="SUPFAM" id="SSF54593">
    <property type="entry name" value="Glyoxalase/Bleomycin resistance protein/Dihydroxybiphenyl dioxygenase"/>
    <property type="match status" value="1"/>
</dbReference>
<dbReference type="InterPro" id="IPR000335">
    <property type="entry name" value="Bleomycin-R"/>
</dbReference>
<sequence>MTIQQINPIFRSFDETKAKEFYVDYLGFKVTFEHRFDPDAPLYLGLQLPPDDGKEALFELHLSEHHGDACPGSTIRIQIDNIDALHETLASKKYKYARPSIEQQPWGFREVKVTDPFGNKIIFCQPS</sequence>
<comment type="similarity">
    <text evidence="1">Belongs to the bleomycin resistance protein family.</text>
</comment>
<gene>
    <name evidence="5" type="ORF">SEMRO_935_G221990.1</name>
</gene>
<dbReference type="Proteomes" id="UP001153069">
    <property type="component" value="Unassembled WGS sequence"/>
</dbReference>
<reference evidence="5" key="1">
    <citation type="submission" date="2020-06" db="EMBL/GenBank/DDBJ databases">
        <authorList>
            <consortium name="Plant Systems Biology data submission"/>
        </authorList>
    </citation>
    <scope>NUCLEOTIDE SEQUENCE</scope>
    <source>
        <strain evidence="5">D6</strain>
    </source>
</reference>
<dbReference type="EMBL" id="CAICTM010000933">
    <property type="protein sequence ID" value="CAB9518446.1"/>
    <property type="molecule type" value="Genomic_DNA"/>
</dbReference>
<comment type="caution">
    <text evidence="5">The sequence shown here is derived from an EMBL/GenBank/DDBJ whole genome shotgun (WGS) entry which is preliminary data.</text>
</comment>
<keyword evidence="3" id="KW-0046">Antibiotic resistance</keyword>
<evidence type="ECO:0000256" key="2">
    <source>
        <dbReference type="ARBA" id="ARBA00021572"/>
    </source>
</evidence>